<evidence type="ECO:0000313" key="2">
    <source>
        <dbReference type="Proteomes" id="UP000233467"/>
    </source>
</evidence>
<gene>
    <name evidence="1" type="ORF">CJP16_19770</name>
</gene>
<name>A0A2N3IPY3_AERSO</name>
<comment type="caution">
    <text evidence="1">The sequence shown here is derived from an EMBL/GenBank/DDBJ whole genome shotgun (WGS) entry which is preliminary data.</text>
</comment>
<organism evidence="1 2">
    <name type="scientific">Aeromonas sobria</name>
    <dbReference type="NCBI Taxonomy" id="646"/>
    <lineage>
        <taxon>Bacteria</taxon>
        <taxon>Pseudomonadati</taxon>
        <taxon>Pseudomonadota</taxon>
        <taxon>Gammaproteobacteria</taxon>
        <taxon>Aeromonadales</taxon>
        <taxon>Aeromonadaceae</taxon>
        <taxon>Aeromonas</taxon>
    </lineage>
</organism>
<dbReference type="RefSeq" id="WP_101326143.1">
    <property type="nucleotide sequence ID" value="NZ_NQMM01000053.1"/>
</dbReference>
<protein>
    <submittedName>
        <fullName evidence="1">Uncharacterized protein</fullName>
    </submittedName>
</protein>
<dbReference type="EMBL" id="NQMM01000053">
    <property type="protein sequence ID" value="PKQ73364.1"/>
    <property type="molecule type" value="Genomic_DNA"/>
</dbReference>
<dbReference type="AlphaFoldDB" id="A0A2N3IPY3"/>
<proteinExistence type="predicted"/>
<reference evidence="1 2" key="1">
    <citation type="journal article" date="2017" name="Front. Microbiol.">
        <title>Strong Genomic and Phenotypic Heterogeneity in the Aeromonas sobria Species Complex.</title>
        <authorList>
            <person name="Gauthier J."/>
            <person name="Vincent A.T."/>
            <person name="Charette S.J."/>
            <person name="Derome N."/>
        </authorList>
    </citation>
    <scope>NUCLEOTIDE SEQUENCE [LARGE SCALE GENOMIC DNA]</scope>
    <source>
        <strain evidence="1 2">TM18</strain>
    </source>
</reference>
<sequence>MINVIIGGLIALAGQCLMWFITTKTSQKEILSRERKAQQYLAAQLIITLDEYVGDCYNTVQDPLQEDKDGYTRATVPDPTLTLPEGDYSIFETQLMYSILRLPSKNRNTVEGLPDFYDDPPSYDSLFRFRREQFSELGLLAASVVKKLCMEYRLPMPEKDSHYKPEDTFQECISVKGDIGELKRRRREAYAYRETQEKVGTA</sequence>
<evidence type="ECO:0000313" key="1">
    <source>
        <dbReference type="EMBL" id="PKQ73364.1"/>
    </source>
</evidence>
<accession>A0A2N3IPY3</accession>
<dbReference type="Proteomes" id="UP000233467">
    <property type="component" value="Unassembled WGS sequence"/>
</dbReference>
<keyword evidence="2" id="KW-1185">Reference proteome</keyword>